<dbReference type="SUPFAM" id="SSF52540">
    <property type="entry name" value="P-loop containing nucleoside triphosphate hydrolases"/>
    <property type="match status" value="1"/>
</dbReference>
<dbReference type="Proteomes" id="UP000663832">
    <property type="component" value="Unassembled WGS sequence"/>
</dbReference>
<dbReference type="GO" id="GO:0005737">
    <property type="term" value="C:cytoplasm"/>
    <property type="evidence" value="ECO:0007669"/>
    <property type="project" value="TreeGrafter"/>
</dbReference>
<dbReference type="PRINTS" id="PR00195">
    <property type="entry name" value="DYNAMIN"/>
</dbReference>
<gene>
    <name evidence="2" type="ORF">QVE165_LOCUS7144</name>
</gene>
<dbReference type="PANTHER" id="PTHR11566:SF21">
    <property type="entry name" value="DYNAMIN RELATED PROTEIN 1, ISOFORM A"/>
    <property type="match status" value="1"/>
</dbReference>
<dbReference type="InterPro" id="IPR045063">
    <property type="entry name" value="Dynamin_N"/>
</dbReference>
<keyword evidence="3" id="KW-1185">Reference proteome</keyword>
<evidence type="ECO:0000313" key="2">
    <source>
        <dbReference type="EMBL" id="CAF0856792.1"/>
    </source>
</evidence>
<name>A0A813WKM2_9BILA</name>
<dbReference type="GO" id="GO:0005874">
    <property type="term" value="C:microtubule"/>
    <property type="evidence" value="ECO:0007669"/>
    <property type="project" value="TreeGrafter"/>
</dbReference>
<reference evidence="2" key="1">
    <citation type="submission" date="2021-02" db="EMBL/GenBank/DDBJ databases">
        <authorList>
            <person name="Nowell W R."/>
        </authorList>
    </citation>
    <scope>NUCLEOTIDE SEQUENCE</scope>
</reference>
<evidence type="ECO:0000313" key="3">
    <source>
        <dbReference type="Proteomes" id="UP000663832"/>
    </source>
</evidence>
<dbReference type="GO" id="GO:0016020">
    <property type="term" value="C:membrane"/>
    <property type="evidence" value="ECO:0007669"/>
    <property type="project" value="TreeGrafter"/>
</dbReference>
<dbReference type="Pfam" id="PF00350">
    <property type="entry name" value="Dynamin_N"/>
    <property type="match status" value="1"/>
</dbReference>
<accession>A0A813WKM2</accession>
<dbReference type="EMBL" id="CAJNOM010000030">
    <property type="protein sequence ID" value="CAF0856792.1"/>
    <property type="molecule type" value="Genomic_DNA"/>
</dbReference>
<dbReference type="AlphaFoldDB" id="A0A813WKM2"/>
<dbReference type="GO" id="GO:0008017">
    <property type="term" value="F:microtubule binding"/>
    <property type="evidence" value="ECO:0007669"/>
    <property type="project" value="TreeGrafter"/>
</dbReference>
<organism evidence="2 3">
    <name type="scientific">Adineta steineri</name>
    <dbReference type="NCBI Taxonomy" id="433720"/>
    <lineage>
        <taxon>Eukaryota</taxon>
        <taxon>Metazoa</taxon>
        <taxon>Spiralia</taxon>
        <taxon>Gnathifera</taxon>
        <taxon>Rotifera</taxon>
        <taxon>Eurotatoria</taxon>
        <taxon>Bdelloidea</taxon>
        <taxon>Adinetida</taxon>
        <taxon>Adinetidae</taxon>
        <taxon>Adineta</taxon>
    </lineage>
</organism>
<feature type="domain" description="Dynamin N-terminal" evidence="1">
    <location>
        <begin position="37"/>
        <end position="181"/>
    </location>
</feature>
<sequence length="331" mass="37648">MEQTGILIDPAAFQAYTELRKIAAEYNMEDELEVPQLVVVGETSAGKSMLIQNFIRFPCTFGAVDVATRCPVAYRLVHKPNLERGKIRVVQPKNINNPAELSGHLKVVMEQIQREERTGFTSKLYQVELESADYTDFEIVDVPGLIAGSGDKAARDTVEDLVEVYVRNPRFSIVLLKEASQLKVNAYGALRIRELCTLPKGRVTTFPPRHDYEEHMITIQTKFDTIMKTKNGTAVNGLIQQSCEDFGKTYFVNMIFDGYSMEDNLYKTNVEYIANLPQLEKERVDEWINNLNAAATQSSGNFQKFNSDYRELIGIDVVRQQIQQLWLKVCN</sequence>
<dbReference type="Gene3D" id="3.40.50.300">
    <property type="entry name" value="P-loop containing nucleotide triphosphate hydrolases"/>
    <property type="match status" value="1"/>
</dbReference>
<dbReference type="OrthoDB" id="10047085at2759"/>
<comment type="caution">
    <text evidence="2">The sequence shown here is derived from an EMBL/GenBank/DDBJ whole genome shotgun (WGS) entry which is preliminary data.</text>
</comment>
<dbReference type="PANTHER" id="PTHR11566">
    <property type="entry name" value="DYNAMIN"/>
    <property type="match status" value="1"/>
</dbReference>
<protein>
    <recommendedName>
        <fullName evidence="1">Dynamin N-terminal domain-containing protein</fullName>
    </recommendedName>
</protein>
<evidence type="ECO:0000259" key="1">
    <source>
        <dbReference type="Pfam" id="PF00350"/>
    </source>
</evidence>
<proteinExistence type="predicted"/>
<dbReference type="InterPro" id="IPR022812">
    <property type="entry name" value="Dynamin"/>
</dbReference>
<dbReference type="InterPro" id="IPR027417">
    <property type="entry name" value="P-loop_NTPase"/>
</dbReference>
<dbReference type="GO" id="GO:0003924">
    <property type="term" value="F:GTPase activity"/>
    <property type="evidence" value="ECO:0007669"/>
    <property type="project" value="TreeGrafter"/>
</dbReference>